<dbReference type="GO" id="GO:0005737">
    <property type="term" value="C:cytoplasm"/>
    <property type="evidence" value="ECO:0007669"/>
    <property type="project" value="TreeGrafter"/>
</dbReference>
<dbReference type="Proteomes" id="UP000789595">
    <property type="component" value="Unassembled WGS sequence"/>
</dbReference>
<dbReference type="SMART" id="SM00855">
    <property type="entry name" value="PGAM"/>
    <property type="match status" value="1"/>
</dbReference>
<reference evidence="4" key="1">
    <citation type="submission" date="2021-11" db="EMBL/GenBank/DDBJ databases">
        <authorList>
            <consortium name="Genoscope - CEA"/>
            <person name="William W."/>
        </authorList>
    </citation>
    <scope>NUCLEOTIDE SEQUENCE</scope>
</reference>
<keyword evidence="5" id="KW-1185">Reference proteome</keyword>
<evidence type="ECO:0000256" key="3">
    <source>
        <dbReference type="SAM" id="MobiDB-lite"/>
    </source>
</evidence>
<accession>A0A8J2WT55</accession>
<dbReference type="CDD" id="cd07067">
    <property type="entry name" value="HP_PGM_like"/>
    <property type="match status" value="1"/>
</dbReference>
<dbReference type="EMBL" id="CAKKNE010000001">
    <property type="protein sequence ID" value="CAH0364435.1"/>
    <property type="molecule type" value="Genomic_DNA"/>
</dbReference>
<keyword evidence="2" id="KW-0413">Isomerase</keyword>
<dbReference type="AlphaFoldDB" id="A0A8J2WT55"/>
<dbReference type="InterPro" id="IPR050275">
    <property type="entry name" value="PGM_Phosphatase"/>
</dbReference>
<feature type="compositionally biased region" description="Low complexity" evidence="3">
    <location>
        <begin position="103"/>
        <end position="122"/>
    </location>
</feature>
<protein>
    <submittedName>
        <fullName evidence="4">Uncharacterized protein</fullName>
    </submittedName>
</protein>
<name>A0A8J2WT55_9STRA</name>
<dbReference type="Gene3D" id="3.40.50.1240">
    <property type="entry name" value="Phosphoglycerate mutase-like"/>
    <property type="match status" value="1"/>
</dbReference>
<organism evidence="4 5">
    <name type="scientific">Pelagomonas calceolata</name>
    <dbReference type="NCBI Taxonomy" id="35677"/>
    <lineage>
        <taxon>Eukaryota</taxon>
        <taxon>Sar</taxon>
        <taxon>Stramenopiles</taxon>
        <taxon>Ochrophyta</taxon>
        <taxon>Pelagophyceae</taxon>
        <taxon>Pelagomonadales</taxon>
        <taxon>Pelagomonadaceae</taxon>
        <taxon>Pelagomonas</taxon>
    </lineage>
</organism>
<feature type="compositionally biased region" description="Pro residues" evidence="3">
    <location>
        <begin position="574"/>
        <end position="587"/>
    </location>
</feature>
<dbReference type="PROSITE" id="PS00175">
    <property type="entry name" value="PG_MUTASE"/>
    <property type="match status" value="1"/>
</dbReference>
<proteinExistence type="predicted"/>
<dbReference type="PANTHER" id="PTHR48100">
    <property type="entry name" value="BROAD-SPECIFICITY PHOSPHATASE YOR283W-RELATED"/>
    <property type="match status" value="1"/>
</dbReference>
<feature type="compositionally biased region" description="Basic and acidic residues" evidence="3">
    <location>
        <begin position="124"/>
        <end position="133"/>
    </location>
</feature>
<dbReference type="Pfam" id="PF00300">
    <property type="entry name" value="His_Phos_1"/>
    <property type="match status" value="1"/>
</dbReference>
<dbReference type="GO" id="GO:0016791">
    <property type="term" value="F:phosphatase activity"/>
    <property type="evidence" value="ECO:0007669"/>
    <property type="project" value="TreeGrafter"/>
</dbReference>
<dbReference type="InterPro" id="IPR013078">
    <property type="entry name" value="His_Pase_superF_clade-1"/>
</dbReference>
<dbReference type="PANTHER" id="PTHR48100:SF1">
    <property type="entry name" value="HISTIDINE PHOSPHATASE FAMILY PROTEIN-RELATED"/>
    <property type="match status" value="1"/>
</dbReference>
<dbReference type="SUPFAM" id="SSF53254">
    <property type="entry name" value="Phosphoglycerate mutase-like"/>
    <property type="match status" value="1"/>
</dbReference>
<feature type="region of interest" description="Disordered" evidence="3">
    <location>
        <begin position="548"/>
        <end position="599"/>
    </location>
</feature>
<evidence type="ECO:0000256" key="1">
    <source>
        <dbReference type="ARBA" id="ARBA00023152"/>
    </source>
</evidence>
<keyword evidence="1" id="KW-0324">Glycolysis</keyword>
<feature type="compositionally biased region" description="Acidic residues" evidence="3">
    <location>
        <begin position="515"/>
        <end position="526"/>
    </location>
</feature>
<evidence type="ECO:0000313" key="5">
    <source>
        <dbReference type="Proteomes" id="UP000789595"/>
    </source>
</evidence>
<sequence length="599" mass="64990">MATFQGGAGSDAAPLVLEIIKLTNLPKREHDRTRCPFVRVHLEPADAPPPLPPRSPEVSPKDLAKLMAQKSLSEADAARVKDALATGAQPAPEEQKKGRWSRTRAAAAALQKKASSTTSALRARAKEHLDETRAPPNAPGSTEPLETSHRLNTLEPQFFSFLRVAERCTRDDVVVLRVHDAAATRTKYLGEARVPVGFLSSSTTPFAVELAAEKHRSNDACEIYVRRVPVSKGPPRTVSLILVRHGESRWNEAKSDANYSAMVSKRDHPLTPQGVAQARALNDKWRRALGRDFGERPLPFLELDDSGYLGDKGDAERLERVDVVWASPLTRALQTALVGFHGFPPLRSLALHASCREVKNVGGFDSVGLETGSYSILQRCEKKLAEAVESQEAASTICSGLACDARDAAGEWWLPSERREGKRAVDRRAAEFLREVQYETLEGHCQAPLVVSHSHFIRGLFKRYRDAADVTTKPFSVKKLANCGVVAVDVVFDDAAGGAPSMRNPRLLFGSALEGDGESDESSEDESGSRLERAKNFGSGVLSSIEKRVRPARSYANTPDTGSVDLLGLDGPLFAPPVAPPPCPPRAAPSFEEGDGSLI</sequence>
<evidence type="ECO:0000313" key="4">
    <source>
        <dbReference type="EMBL" id="CAH0364435.1"/>
    </source>
</evidence>
<dbReference type="InterPro" id="IPR001345">
    <property type="entry name" value="PG/BPGM_mutase_AS"/>
</dbReference>
<feature type="compositionally biased region" description="Pro residues" evidence="3">
    <location>
        <begin position="46"/>
        <end position="55"/>
    </location>
</feature>
<comment type="caution">
    <text evidence="4">The sequence shown here is derived from an EMBL/GenBank/DDBJ whole genome shotgun (WGS) entry which is preliminary data.</text>
</comment>
<dbReference type="InterPro" id="IPR029033">
    <property type="entry name" value="His_PPase_superfam"/>
</dbReference>
<dbReference type="OrthoDB" id="496981at2759"/>
<gene>
    <name evidence="4" type="ORF">PECAL_1P07960</name>
</gene>
<feature type="region of interest" description="Disordered" evidence="3">
    <location>
        <begin position="510"/>
        <end position="533"/>
    </location>
</feature>
<evidence type="ECO:0000256" key="2">
    <source>
        <dbReference type="ARBA" id="ARBA00023235"/>
    </source>
</evidence>
<feature type="region of interest" description="Disordered" evidence="3">
    <location>
        <begin position="43"/>
        <end position="149"/>
    </location>
</feature>